<dbReference type="GO" id="GO:0045087">
    <property type="term" value="P:innate immune response"/>
    <property type="evidence" value="ECO:0007669"/>
    <property type="project" value="UniProtKB-ARBA"/>
</dbReference>
<dbReference type="GO" id="GO:0005524">
    <property type="term" value="F:ATP binding"/>
    <property type="evidence" value="ECO:0007669"/>
    <property type="project" value="UniProtKB-UniRule"/>
</dbReference>
<dbReference type="AlphaFoldDB" id="A0A9D3Q1T8"/>
<evidence type="ECO:0000256" key="4">
    <source>
        <dbReference type="SAM" id="MobiDB-lite"/>
    </source>
</evidence>
<dbReference type="Gene3D" id="1.10.533.10">
    <property type="entry name" value="Death Domain, Fas"/>
    <property type="match status" value="1"/>
</dbReference>
<feature type="domain" description="Protein kinase" evidence="5">
    <location>
        <begin position="197"/>
        <end position="505"/>
    </location>
</feature>
<accession>A0A9D3Q1T8</accession>
<keyword evidence="2 3" id="KW-0067">ATP-binding</keyword>
<dbReference type="InterPro" id="IPR011029">
    <property type="entry name" value="DEATH-like_dom_sf"/>
</dbReference>
<feature type="compositionally biased region" description="Pro residues" evidence="4">
    <location>
        <begin position="140"/>
        <end position="150"/>
    </location>
</feature>
<dbReference type="InterPro" id="IPR011009">
    <property type="entry name" value="Kinase-like_dom_sf"/>
</dbReference>
<evidence type="ECO:0000256" key="2">
    <source>
        <dbReference type="ARBA" id="ARBA00022840"/>
    </source>
</evidence>
<dbReference type="PANTHER" id="PTHR27001">
    <property type="entry name" value="OS01G0253100 PROTEIN"/>
    <property type="match status" value="1"/>
</dbReference>
<evidence type="ECO:0000313" key="7">
    <source>
        <dbReference type="Proteomes" id="UP001046870"/>
    </source>
</evidence>
<dbReference type="InterPro" id="IPR017441">
    <property type="entry name" value="Protein_kinase_ATP_BS"/>
</dbReference>
<proteinExistence type="predicted"/>
<dbReference type="Pfam" id="PF00069">
    <property type="entry name" value="Pkinase"/>
    <property type="match status" value="1"/>
</dbReference>
<dbReference type="PANTHER" id="PTHR27001:SF939">
    <property type="entry name" value="INTERLEUKIN 1 RECEPTOR ASSOCIATED KINASE 1"/>
    <property type="match status" value="1"/>
</dbReference>
<sequence length="723" mass="80000">MSDWSIRNEYVYSLPPAILHEFNRVMDTLSSTEWERFASRVVRDQNELRLAERKERRTDWVMNLWGNRNGTIGQLLSVLEELQLYRPRDIILSWESVRRLREMPRQCPPVQPPQSLFTPPTKPSLDWNQDTTPLQAGVPRPLPKPDPPPQGLKTEERTEAPTLPQSACPASGVSVHQQSYDAMCWSFEEVQRGTDNFSEARQIGEGGFGQVYRATMRNTEYAVKRLKQDSRLNWALVKQSFRTEVEKLSKYRHPNIVDFAGYCVGGREHCLLYVFMPNGSLEDRLHCQSSAALSWPQRVSILLGSARAIQFLHSCSPQLIHGDVKSSNILLGEYLEPKLGDFGLARLCSSTSSRSLGRTSTVAHTKTLRGTLAYLPDEYVQKGELGVGIDTYSFGVVLLEVLTGRRALEVDSQSRAVYLKDLVKEVEEEEEGRGLDSTVRSQDSPAAIYIWKNHLDLRIVPAAAPAPQGSLGLSALACRCLDRRKKKRPPMTEVFEILEDLHSRLKAASLASPGIEDPSISLSQSLPSAPPSLPLYHLDSITHGMSKLGPQEDTYCPPNPDDSLPPSRPLSSQAQPSGSSFGPWGQRSPSSQVPCESDDSRGYSQYLSSPQSSLSHPSGLRSSSPSLDGLAGGARSPSEPKSAPGQASVQSDMGGERIVVNAVKQRFVQKMALYREGRIPISVLLSSDGLSCGDAYSQSREPEESEFEDTSAETNGANQYKSN</sequence>
<dbReference type="SUPFAM" id="SSF56112">
    <property type="entry name" value="Protein kinase-like (PK-like)"/>
    <property type="match status" value="1"/>
</dbReference>
<feature type="region of interest" description="Disordered" evidence="4">
    <location>
        <begin position="543"/>
        <end position="654"/>
    </location>
</feature>
<dbReference type="GO" id="GO:0007165">
    <property type="term" value="P:signal transduction"/>
    <property type="evidence" value="ECO:0007669"/>
    <property type="project" value="InterPro"/>
</dbReference>
<feature type="compositionally biased region" description="Polar residues" evidence="4">
    <location>
        <begin position="712"/>
        <end position="723"/>
    </location>
</feature>
<reference evidence="6" key="1">
    <citation type="submission" date="2021-01" db="EMBL/GenBank/DDBJ databases">
        <authorList>
            <person name="Zahm M."/>
            <person name="Roques C."/>
            <person name="Cabau C."/>
            <person name="Klopp C."/>
            <person name="Donnadieu C."/>
            <person name="Jouanno E."/>
            <person name="Lampietro C."/>
            <person name="Louis A."/>
            <person name="Herpin A."/>
            <person name="Echchiki A."/>
            <person name="Berthelot C."/>
            <person name="Parey E."/>
            <person name="Roest-Crollius H."/>
            <person name="Braasch I."/>
            <person name="Postlethwait J."/>
            <person name="Bobe J."/>
            <person name="Montfort J."/>
            <person name="Bouchez O."/>
            <person name="Begum T."/>
            <person name="Mejri S."/>
            <person name="Adams A."/>
            <person name="Chen W.-J."/>
            <person name="Guiguen Y."/>
        </authorList>
    </citation>
    <scope>NUCLEOTIDE SEQUENCE</scope>
    <source>
        <strain evidence="6">YG-15Mar2019-1</strain>
        <tissue evidence="6">Brain</tissue>
    </source>
</reference>
<evidence type="ECO:0000256" key="3">
    <source>
        <dbReference type="PROSITE-ProRule" id="PRU10141"/>
    </source>
</evidence>
<dbReference type="EMBL" id="JAFDVH010000008">
    <property type="protein sequence ID" value="KAG7472675.1"/>
    <property type="molecule type" value="Genomic_DNA"/>
</dbReference>
<dbReference type="InterPro" id="IPR008271">
    <property type="entry name" value="Ser/Thr_kinase_AS"/>
</dbReference>
<dbReference type="Proteomes" id="UP001046870">
    <property type="component" value="Chromosome 8"/>
</dbReference>
<feature type="binding site" evidence="3">
    <location>
        <position position="224"/>
    </location>
    <ligand>
        <name>ATP</name>
        <dbReference type="ChEBI" id="CHEBI:30616"/>
    </ligand>
</feature>
<dbReference type="PROSITE" id="PS00108">
    <property type="entry name" value="PROTEIN_KINASE_ST"/>
    <property type="match status" value="1"/>
</dbReference>
<gene>
    <name evidence="6" type="ORF">MATL_G00111310</name>
</gene>
<evidence type="ECO:0000313" key="6">
    <source>
        <dbReference type="EMBL" id="KAG7472675.1"/>
    </source>
</evidence>
<dbReference type="Gene3D" id="3.30.200.20">
    <property type="entry name" value="Phosphorylase Kinase, domain 1"/>
    <property type="match status" value="1"/>
</dbReference>
<feature type="compositionally biased region" description="Low complexity" evidence="4">
    <location>
        <begin position="561"/>
        <end position="577"/>
    </location>
</feature>
<dbReference type="PROSITE" id="PS00107">
    <property type="entry name" value="PROTEIN_KINASE_ATP"/>
    <property type="match status" value="1"/>
</dbReference>
<dbReference type="Pfam" id="PF00531">
    <property type="entry name" value="Death"/>
    <property type="match status" value="1"/>
</dbReference>
<keyword evidence="7" id="KW-1185">Reference proteome</keyword>
<evidence type="ECO:0000259" key="5">
    <source>
        <dbReference type="PROSITE" id="PS50011"/>
    </source>
</evidence>
<protein>
    <recommendedName>
        <fullName evidence="5">Protein kinase domain-containing protein</fullName>
    </recommendedName>
</protein>
<evidence type="ECO:0000256" key="1">
    <source>
        <dbReference type="ARBA" id="ARBA00022741"/>
    </source>
</evidence>
<dbReference type="PROSITE" id="PS50011">
    <property type="entry name" value="PROTEIN_KINASE_DOM"/>
    <property type="match status" value="1"/>
</dbReference>
<dbReference type="Gene3D" id="1.10.510.10">
    <property type="entry name" value="Transferase(Phosphotransferase) domain 1"/>
    <property type="match status" value="1"/>
</dbReference>
<dbReference type="FunFam" id="1.10.533.10:FF:000030">
    <property type="entry name" value="Interleukin-1 receptor-associated kinase-like 2"/>
    <property type="match status" value="1"/>
</dbReference>
<dbReference type="OrthoDB" id="4062651at2759"/>
<dbReference type="InterPro" id="IPR000719">
    <property type="entry name" value="Prot_kinase_dom"/>
</dbReference>
<dbReference type="InterPro" id="IPR000488">
    <property type="entry name" value="Death_dom"/>
</dbReference>
<keyword evidence="1 3" id="KW-0547">Nucleotide-binding</keyword>
<feature type="region of interest" description="Disordered" evidence="4">
    <location>
        <begin position="105"/>
        <end position="170"/>
    </location>
</feature>
<dbReference type="GO" id="GO:0005886">
    <property type="term" value="C:plasma membrane"/>
    <property type="evidence" value="ECO:0007669"/>
    <property type="project" value="TreeGrafter"/>
</dbReference>
<dbReference type="SUPFAM" id="SSF47986">
    <property type="entry name" value="DEATH domain"/>
    <property type="match status" value="1"/>
</dbReference>
<dbReference type="GO" id="GO:0071345">
    <property type="term" value="P:cellular response to cytokine stimulus"/>
    <property type="evidence" value="ECO:0007669"/>
    <property type="project" value="UniProtKB-ARBA"/>
</dbReference>
<dbReference type="GO" id="GO:0004672">
    <property type="term" value="F:protein kinase activity"/>
    <property type="evidence" value="ECO:0007669"/>
    <property type="project" value="InterPro"/>
</dbReference>
<feature type="region of interest" description="Disordered" evidence="4">
    <location>
        <begin position="689"/>
        <end position="723"/>
    </location>
</feature>
<comment type="caution">
    <text evidence="6">The sequence shown here is derived from an EMBL/GenBank/DDBJ whole genome shotgun (WGS) entry which is preliminary data.</text>
</comment>
<organism evidence="6 7">
    <name type="scientific">Megalops atlanticus</name>
    <name type="common">Tarpon</name>
    <name type="synonym">Clupea gigantea</name>
    <dbReference type="NCBI Taxonomy" id="7932"/>
    <lineage>
        <taxon>Eukaryota</taxon>
        <taxon>Metazoa</taxon>
        <taxon>Chordata</taxon>
        <taxon>Craniata</taxon>
        <taxon>Vertebrata</taxon>
        <taxon>Euteleostomi</taxon>
        <taxon>Actinopterygii</taxon>
        <taxon>Neopterygii</taxon>
        <taxon>Teleostei</taxon>
        <taxon>Elopiformes</taxon>
        <taxon>Megalopidae</taxon>
        <taxon>Megalops</taxon>
    </lineage>
</organism>
<dbReference type="SMART" id="SM00220">
    <property type="entry name" value="S_TKc"/>
    <property type="match status" value="1"/>
</dbReference>
<name>A0A9D3Q1T8_MEGAT</name>
<feature type="compositionally biased region" description="Low complexity" evidence="4">
    <location>
        <begin position="603"/>
        <end position="629"/>
    </location>
</feature>